<keyword evidence="5 8" id="KW-0378">Hydrolase</keyword>
<dbReference type="FunFam" id="2.40.70.10:FF:000016">
    <property type="entry name" value="Probable aspartic protease At2g35615"/>
    <property type="match status" value="1"/>
</dbReference>
<keyword evidence="2 8" id="KW-0645">Protease</keyword>
<dbReference type="InterPro" id="IPR001461">
    <property type="entry name" value="Aspartic_peptidase_A1"/>
</dbReference>
<gene>
    <name evidence="11" type="ORF">CASFOL_031535</name>
</gene>
<proteinExistence type="inferred from homology"/>
<dbReference type="SUPFAM" id="SSF50630">
    <property type="entry name" value="Acid proteases"/>
    <property type="match status" value="1"/>
</dbReference>
<feature type="domain" description="Peptidase A1" evidence="10">
    <location>
        <begin position="122"/>
        <end position="460"/>
    </location>
</feature>
<dbReference type="PANTHER" id="PTHR47967:SF60">
    <property type="entry name" value="PROTEIN ASPARTIC PROTEASE IN GUARD CELL 1-LIKE"/>
    <property type="match status" value="1"/>
</dbReference>
<dbReference type="GO" id="GO:0003677">
    <property type="term" value="F:DNA binding"/>
    <property type="evidence" value="ECO:0007669"/>
    <property type="project" value="UniProtKB-KW"/>
</dbReference>
<comment type="caution">
    <text evidence="11">The sequence shown here is derived from an EMBL/GenBank/DDBJ whole genome shotgun (WGS) entry which is preliminary data.</text>
</comment>
<evidence type="ECO:0000256" key="7">
    <source>
        <dbReference type="PIRSR" id="PIRSR601461-1"/>
    </source>
</evidence>
<dbReference type="Pfam" id="PF14543">
    <property type="entry name" value="TAXi_N"/>
    <property type="match status" value="1"/>
</dbReference>
<dbReference type="InterPro" id="IPR033121">
    <property type="entry name" value="PEPTIDASE_A1"/>
</dbReference>
<dbReference type="EMBL" id="JAVIJP010000053">
    <property type="protein sequence ID" value="KAL3624867.1"/>
    <property type="molecule type" value="Genomic_DNA"/>
</dbReference>
<evidence type="ECO:0000256" key="2">
    <source>
        <dbReference type="ARBA" id="ARBA00022670"/>
    </source>
</evidence>
<dbReference type="InterPro" id="IPR021109">
    <property type="entry name" value="Peptidase_aspartic_dom_sf"/>
</dbReference>
<feature type="active site" evidence="7">
    <location>
        <position position="140"/>
    </location>
</feature>
<comment type="similarity">
    <text evidence="1 8">Belongs to the peptidase A1 family.</text>
</comment>
<keyword evidence="4 8" id="KW-0064">Aspartyl protease</keyword>
<evidence type="ECO:0000256" key="4">
    <source>
        <dbReference type="ARBA" id="ARBA00022750"/>
    </source>
</evidence>
<keyword evidence="3 9" id="KW-0732">Signal</keyword>
<dbReference type="Gene3D" id="2.40.70.10">
    <property type="entry name" value="Acid Proteases"/>
    <property type="match status" value="2"/>
</dbReference>
<dbReference type="FunFam" id="2.40.70.10:FF:000010">
    <property type="entry name" value="Aspartyl protease family protein 2"/>
    <property type="match status" value="1"/>
</dbReference>
<dbReference type="Pfam" id="PF14541">
    <property type="entry name" value="TAXi_C"/>
    <property type="match status" value="1"/>
</dbReference>
<evidence type="ECO:0000256" key="3">
    <source>
        <dbReference type="ARBA" id="ARBA00022729"/>
    </source>
</evidence>
<evidence type="ECO:0000256" key="5">
    <source>
        <dbReference type="ARBA" id="ARBA00022801"/>
    </source>
</evidence>
<evidence type="ECO:0000256" key="9">
    <source>
        <dbReference type="SAM" id="SignalP"/>
    </source>
</evidence>
<dbReference type="InterPro" id="IPR032799">
    <property type="entry name" value="TAXi_C"/>
</dbReference>
<evidence type="ECO:0000259" key="10">
    <source>
        <dbReference type="PROSITE" id="PS51767"/>
    </source>
</evidence>
<dbReference type="AlphaFoldDB" id="A0ABD3C5N2"/>
<organism evidence="11 12">
    <name type="scientific">Castilleja foliolosa</name>
    <dbReference type="NCBI Taxonomy" id="1961234"/>
    <lineage>
        <taxon>Eukaryota</taxon>
        <taxon>Viridiplantae</taxon>
        <taxon>Streptophyta</taxon>
        <taxon>Embryophyta</taxon>
        <taxon>Tracheophyta</taxon>
        <taxon>Spermatophyta</taxon>
        <taxon>Magnoliopsida</taxon>
        <taxon>eudicotyledons</taxon>
        <taxon>Gunneridae</taxon>
        <taxon>Pentapetalae</taxon>
        <taxon>asterids</taxon>
        <taxon>lamiids</taxon>
        <taxon>Lamiales</taxon>
        <taxon>Orobanchaceae</taxon>
        <taxon>Pedicularideae</taxon>
        <taxon>Castillejinae</taxon>
        <taxon>Castilleja</taxon>
    </lineage>
</organism>
<dbReference type="PROSITE" id="PS00141">
    <property type="entry name" value="ASP_PROTEASE"/>
    <property type="match status" value="1"/>
</dbReference>
<accession>A0ABD3C5N2</accession>
<dbReference type="GO" id="GO:0006508">
    <property type="term" value="P:proteolysis"/>
    <property type="evidence" value="ECO:0007669"/>
    <property type="project" value="UniProtKB-KW"/>
</dbReference>
<protein>
    <recommendedName>
        <fullName evidence="10">Peptidase A1 domain-containing protein</fullName>
    </recommendedName>
</protein>
<feature type="active site" evidence="7">
    <location>
        <position position="344"/>
    </location>
</feature>
<dbReference type="PRINTS" id="PR00792">
    <property type="entry name" value="PEPSIN"/>
</dbReference>
<dbReference type="Proteomes" id="UP001632038">
    <property type="component" value="Unassembled WGS sequence"/>
</dbReference>
<keyword evidence="12" id="KW-1185">Reference proteome</keyword>
<reference evidence="12" key="1">
    <citation type="journal article" date="2024" name="IScience">
        <title>Strigolactones Initiate the Formation of Haustorium-like Structures in Castilleja.</title>
        <authorList>
            <person name="Buerger M."/>
            <person name="Peterson D."/>
            <person name="Chory J."/>
        </authorList>
    </citation>
    <scope>NUCLEOTIDE SEQUENCE [LARGE SCALE GENOMIC DNA]</scope>
</reference>
<evidence type="ECO:0000256" key="8">
    <source>
        <dbReference type="RuleBase" id="RU000454"/>
    </source>
</evidence>
<dbReference type="InterPro" id="IPR001969">
    <property type="entry name" value="Aspartic_peptidase_AS"/>
</dbReference>
<evidence type="ECO:0000256" key="6">
    <source>
        <dbReference type="ARBA" id="ARBA00023125"/>
    </source>
</evidence>
<evidence type="ECO:0000313" key="11">
    <source>
        <dbReference type="EMBL" id="KAL3624867.1"/>
    </source>
</evidence>
<feature type="chain" id="PRO_5044771795" description="Peptidase A1 domain-containing protein" evidence="9">
    <location>
        <begin position="23"/>
        <end position="464"/>
    </location>
</feature>
<keyword evidence="6" id="KW-0238">DNA-binding</keyword>
<dbReference type="PANTHER" id="PTHR47967">
    <property type="entry name" value="OS07G0603500 PROTEIN-RELATED"/>
    <property type="match status" value="1"/>
</dbReference>
<evidence type="ECO:0000256" key="1">
    <source>
        <dbReference type="ARBA" id="ARBA00007447"/>
    </source>
</evidence>
<evidence type="ECO:0000313" key="12">
    <source>
        <dbReference type="Proteomes" id="UP001632038"/>
    </source>
</evidence>
<dbReference type="InterPro" id="IPR032861">
    <property type="entry name" value="TAXi_N"/>
</dbReference>
<feature type="signal peptide" evidence="9">
    <location>
        <begin position="1"/>
        <end position="22"/>
    </location>
</feature>
<dbReference type="GO" id="GO:0004190">
    <property type="term" value="F:aspartic-type endopeptidase activity"/>
    <property type="evidence" value="ECO:0007669"/>
    <property type="project" value="UniProtKB-KW"/>
</dbReference>
<dbReference type="InterPro" id="IPR051708">
    <property type="entry name" value="Plant_Aspart_Prot_A1"/>
</dbReference>
<name>A0ABD3C5N2_9LAMI</name>
<dbReference type="PROSITE" id="PS51767">
    <property type="entry name" value="PEPTIDASE_A1"/>
    <property type="match status" value="1"/>
</dbReference>
<sequence length="464" mass="49874">MAGKQIPVYLFLLLATFSVSFSAPLHYQTLHLTSLPKPPETQTLSWPTQFPDSESVSETNLALPLLHVDHLSSTPKSTPESLFKNRLRRDAFRVKTLSAGRPQSGNFGSRVVSGASLGSGEYFTRIGVGTPAKNFYMILDTGSDIVWLQCLPCLKCYIQTDPIFNPNISTSFQSVPCTSPLCNQLDRPGCNSSRKICQYRVSYGDGSFTTGDLTTETLTFGRKNIVPNIAVGCGHTNKGLFNAAAGLLGLGRGKLGFPVQASGEKFSYCLVEPSVSIKKSSYLLFGESAVPKKAAFTRLLTNPKVNTFYYVGLEGFSVGGTRVRGINPSLFKIDGYGYGGVIVDSGTSVTRLTQSAYVALRNAFRAGATNLKNTSSDISLFDTCFDLSGLTSVSVPTVAFHFDGVDVSLPSTNYLIPVDNEGTVCFAFAGTTDGLSIIGNIQQQGFRVVFDLAGQKLGFVPQSC</sequence>